<dbReference type="PANTHER" id="PTHR35145">
    <property type="entry name" value="CYTOPLASMIC PROTEIN-RELATED"/>
    <property type="match status" value="1"/>
</dbReference>
<keyword evidence="2" id="KW-1185">Reference proteome</keyword>
<proteinExistence type="predicted"/>
<dbReference type="PANTHER" id="PTHR35145:SF1">
    <property type="entry name" value="CYTOPLASMIC PROTEIN"/>
    <property type="match status" value="1"/>
</dbReference>
<dbReference type="InterPro" id="IPR038056">
    <property type="entry name" value="YjbR-like_sf"/>
</dbReference>
<dbReference type="Gene3D" id="3.90.1150.30">
    <property type="match status" value="1"/>
</dbReference>
<dbReference type="AlphaFoldDB" id="A0A8F1M9T8"/>
<dbReference type="EMBL" id="CP076459">
    <property type="protein sequence ID" value="QWQ31476.1"/>
    <property type="molecule type" value="Genomic_DNA"/>
</dbReference>
<keyword evidence="1" id="KW-0238">DNA-binding</keyword>
<evidence type="ECO:0000313" key="2">
    <source>
        <dbReference type="Proteomes" id="UP000677117"/>
    </source>
</evidence>
<dbReference type="KEGG" id="mvl:KOY49_00310"/>
<dbReference type="InterPro" id="IPR007351">
    <property type="entry name" value="YjbR"/>
</dbReference>
<gene>
    <name evidence="1" type="ORF">KOY49_00310</name>
</gene>
<accession>A0A8F1M9T8</accession>
<dbReference type="Proteomes" id="UP000677117">
    <property type="component" value="Chromosome"/>
</dbReference>
<reference evidence="1" key="1">
    <citation type="submission" date="2021-06" db="EMBL/GenBank/DDBJ databases">
        <title>An adapted protocol for Saccharibacteria cultivation: two new species join this phylum of Candidate Phyla Radiations.</title>
        <authorList>
            <person name="Ibrahim A."/>
            <person name="Maatouk M."/>
            <person name="Raoult D."/>
            <person name="Bittar F."/>
        </authorList>
    </citation>
    <scope>NUCLEOTIDE SEQUENCE</scope>
    <source>
        <strain evidence="1">IHU2</strain>
    </source>
</reference>
<dbReference type="Pfam" id="PF04237">
    <property type="entry name" value="YjbR"/>
    <property type="match status" value="1"/>
</dbReference>
<dbReference type="GO" id="GO:0003677">
    <property type="term" value="F:DNA binding"/>
    <property type="evidence" value="ECO:0007669"/>
    <property type="project" value="UniProtKB-KW"/>
</dbReference>
<dbReference type="SUPFAM" id="SSF142906">
    <property type="entry name" value="YjbR-like"/>
    <property type="match status" value="1"/>
</dbReference>
<dbReference type="RefSeq" id="WP_129635327.1">
    <property type="nucleotide sequence ID" value="NZ_CP076459.1"/>
</dbReference>
<sequence>MTHKQFEEFILSLPGVWLDYPFGEDVAVYKFGRDNDGAGKMVALVTEGSKPLRVSLKCDPLLAQNLREKYETVLPGYHLNKKHWNTIICSGQLTDEEVFDLARLSYRLVSEA</sequence>
<name>A0A8F1M9T8_9BACT</name>
<protein>
    <submittedName>
        <fullName evidence="1">MmcQ/YjbR family DNA-binding protein</fullName>
    </submittedName>
</protein>
<organism evidence="1 2">
    <name type="scientific">Candidatus Minimicrobia vallesae</name>
    <dbReference type="NCBI Taxonomy" id="2841264"/>
    <lineage>
        <taxon>Bacteria</taxon>
        <taxon>Candidatus Saccharimonadota</taxon>
        <taxon>Candidatus Saccharimonadota incertae sedis</taxon>
        <taxon>Candidatus Minimicrobia</taxon>
    </lineage>
</organism>
<evidence type="ECO:0000313" key="1">
    <source>
        <dbReference type="EMBL" id="QWQ31476.1"/>
    </source>
</evidence>
<dbReference type="InterPro" id="IPR058532">
    <property type="entry name" value="YjbR/MT2646/Rv2570-like"/>
</dbReference>